<proteinExistence type="predicted"/>
<evidence type="ECO:0000256" key="3">
    <source>
        <dbReference type="ARBA" id="ARBA00023163"/>
    </source>
</evidence>
<evidence type="ECO:0000313" key="6">
    <source>
        <dbReference type="Proteomes" id="UP000624325"/>
    </source>
</evidence>
<dbReference type="CDD" id="cd07377">
    <property type="entry name" value="WHTH_GntR"/>
    <property type="match status" value="1"/>
</dbReference>
<dbReference type="SMART" id="SM00345">
    <property type="entry name" value="HTH_GNTR"/>
    <property type="match status" value="1"/>
</dbReference>
<dbReference type="SMART" id="SM00866">
    <property type="entry name" value="UTRA"/>
    <property type="match status" value="1"/>
</dbReference>
<reference evidence="5 6" key="1">
    <citation type="submission" date="2021-01" db="EMBL/GenBank/DDBJ databases">
        <title>Whole genome shotgun sequence of Asanoa iriomotensis NBRC 100142.</title>
        <authorList>
            <person name="Komaki H."/>
            <person name="Tamura T."/>
        </authorList>
    </citation>
    <scope>NUCLEOTIDE SEQUENCE [LARGE SCALE GENOMIC DNA]</scope>
    <source>
        <strain evidence="5 6">NBRC 100142</strain>
    </source>
</reference>
<dbReference type="InterPro" id="IPR000524">
    <property type="entry name" value="Tscrpt_reg_HTH_GntR"/>
</dbReference>
<evidence type="ECO:0000256" key="1">
    <source>
        <dbReference type="ARBA" id="ARBA00023015"/>
    </source>
</evidence>
<feature type="domain" description="HTH gntR-type" evidence="4">
    <location>
        <begin position="6"/>
        <end position="74"/>
    </location>
</feature>
<dbReference type="Pfam" id="PF07702">
    <property type="entry name" value="UTRA"/>
    <property type="match status" value="1"/>
</dbReference>
<protein>
    <submittedName>
        <fullName evidence="5">GntR family transcriptional regulator</fullName>
    </submittedName>
</protein>
<dbReference type="InterPro" id="IPR011663">
    <property type="entry name" value="UTRA"/>
</dbReference>
<dbReference type="EMBL" id="BONC01000009">
    <property type="protein sequence ID" value="GIF55738.1"/>
    <property type="molecule type" value="Genomic_DNA"/>
</dbReference>
<comment type="caution">
    <text evidence="5">The sequence shown here is derived from an EMBL/GenBank/DDBJ whole genome shotgun (WGS) entry which is preliminary data.</text>
</comment>
<dbReference type="InterPro" id="IPR050679">
    <property type="entry name" value="Bact_HTH_transcr_reg"/>
</dbReference>
<dbReference type="RefSeq" id="WP_203701543.1">
    <property type="nucleotide sequence ID" value="NZ_BAAALU010000010.1"/>
</dbReference>
<keyword evidence="6" id="KW-1185">Reference proteome</keyword>
<keyword evidence="1" id="KW-0805">Transcription regulation</keyword>
<evidence type="ECO:0000259" key="4">
    <source>
        <dbReference type="PROSITE" id="PS50949"/>
    </source>
</evidence>
<dbReference type="Proteomes" id="UP000624325">
    <property type="component" value="Unassembled WGS sequence"/>
</dbReference>
<accession>A0ABQ4BYZ1</accession>
<dbReference type="PANTHER" id="PTHR44846">
    <property type="entry name" value="MANNOSYL-D-GLYCERATE TRANSPORT/METABOLISM SYSTEM REPRESSOR MNGR-RELATED"/>
    <property type="match status" value="1"/>
</dbReference>
<dbReference type="Gene3D" id="3.40.1410.10">
    <property type="entry name" value="Chorismate lyase-like"/>
    <property type="match status" value="1"/>
</dbReference>
<sequence length="236" mass="26535">MSDVALPSYQRIRHVLRQELERGALVPGDRMPTERELVERFGVAHMTVRHAIDGLVRDGLVVRRRGSGTFVVRTRPMARSATRLQSFSDELGGAVVGGRVIRQQEIRPDRDVAEALAMSWNGRVVELVRVRTVDGTPASLQQVFIPFKFAPGLARDDLTDRSLYQYLAEAGVTLDRAEQRMFAVAAQDWHAELLGVPISTPLLAAERLSRDPENHPVELARTWSHPDLSVWVEMNR</sequence>
<dbReference type="InterPro" id="IPR036390">
    <property type="entry name" value="WH_DNA-bd_sf"/>
</dbReference>
<dbReference type="PROSITE" id="PS50949">
    <property type="entry name" value="HTH_GNTR"/>
    <property type="match status" value="1"/>
</dbReference>
<keyword evidence="2" id="KW-0238">DNA-binding</keyword>
<dbReference type="Pfam" id="PF00392">
    <property type="entry name" value="GntR"/>
    <property type="match status" value="1"/>
</dbReference>
<evidence type="ECO:0000313" key="5">
    <source>
        <dbReference type="EMBL" id="GIF55738.1"/>
    </source>
</evidence>
<dbReference type="SUPFAM" id="SSF64288">
    <property type="entry name" value="Chorismate lyase-like"/>
    <property type="match status" value="1"/>
</dbReference>
<dbReference type="Gene3D" id="1.10.10.10">
    <property type="entry name" value="Winged helix-like DNA-binding domain superfamily/Winged helix DNA-binding domain"/>
    <property type="match status" value="1"/>
</dbReference>
<dbReference type="InterPro" id="IPR036388">
    <property type="entry name" value="WH-like_DNA-bd_sf"/>
</dbReference>
<gene>
    <name evidence="5" type="ORF">Air01nite_18330</name>
</gene>
<name>A0ABQ4BYZ1_9ACTN</name>
<dbReference type="PRINTS" id="PR00035">
    <property type="entry name" value="HTHGNTR"/>
</dbReference>
<dbReference type="InterPro" id="IPR028978">
    <property type="entry name" value="Chorismate_lyase_/UTRA_dom_sf"/>
</dbReference>
<dbReference type="PANTHER" id="PTHR44846:SF1">
    <property type="entry name" value="MANNOSYL-D-GLYCERATE TRANSPORT_METABOLISM SYSTEM REPRESSOR MNGR-RELATED"/>
    <property type="match status" value="1"/>
</dbReference>
<keyword evidence="3" id="KW-0804">Transcription</keyword>
<organism evidence="5 6">
    <name type="scientific">Asanoa iriomotensis</name>
    <dbReference type="NCBI Taxonomy" id="234613"/>
    <lineage>
        <taxon>Bacteria</taxon>
        <taxon>Bacillati</taxon>
        <taxon>Actinomycetota</taxon>
        <taxon>Actinomycetes</taxon>
        <taxon>Micromonosporales</taxon>
        <taxon>Micromonosporaceae</taxon>
        <taxon>Asanoa</taxon>
    </lineage>
</organism>
<dbReference type="SUPFAM" id="SSF46785">
    <property type="entry name" value="Winged helix' DNA-binding domain"/>
    <property type="match status" value="1"/>
</dbReference>
<evidence type="ECO:0000256" key="2">
    <source>
        <dbReference type="ARBA" id="ARBA00023125"/>
    </source>
</evidence>